<evidence type="ECO:0000259" key="9">
    <source>
        <dbReference type="PROSITE" id="PS51004"/>
    </source>
</evidence>
<dbReference type="GO" id="GO:0030215">
    <property type="term" value="F:semaphorin receptor binding"/>
    <property type="evidence" value="ECO:0007669"/>
    <property type="project" value="InterPro"/>
</dbReference>
<dbReference type="GO" id="GO:0030335">
    <property type="term" value="P:positive regulation of cell migration"/>
    <property type="evidence" value="ECO:0007669"/>
    <property type="project" value="TreeGrafter"/>
</dbReference>
<dbReference type="FunFam" id="2.130.10.10:FF:000346">
    <property type="entry name" value="Sema-1a, isoform D"/>
    <property type="match status" value="1"/>
</dbReference>
<keyword evidence="8" id="KW-0812">Transmembrane</keyword>
<dbReference type="SUPFAM" id="SSF103575">
    <property type="entry name" value="Plexin repeat"/>
    <property type="match status" value="1"/>
</dbReference>
<protein>
    <recommendedName>
        <fullName evidence="9">Sema domain-containing protein</fullName>
    </recommendedName>
</protein>
<dbReference type="InterPro" id="IPR015943">
    <property type="entry name" value="WD40/YVTN_repeat-like_dom_sf"/>
</dbReference>
<gene>
    <name evidence="10" type="ORF">NQ315_013272</name>
</gene>
<dbReference type="GO" id="GO:0071526">
    <property type="term" value="P:semaphorin-plexin signaling pathway"/>
    <property type="evidence" value="ECO:0007669"/>
    <property type="project" value="TreeGrafter"/>
</dbReference>
<evidence type="ECO:0000256" key="1">
    <source>
        <dbReference type="ARBA" id="ARBA00004370"/>
    </source>
</evidence>
<dbReference type="PROSITE" id="PS51004">
    <property type="entry name" value="SEMA"/>
    <property type="match status" value="1"/>
</dbReference>
<proteinExistence type="predicted"/>
<dbReference type="InterPro" id="IPR016201">
    <property type="entry name" value="PSI"/>
</dbReference>
<comment type="subcellular location">
    <subcellularLocation>
        <location evidence="1">Membrane</location>
    </subcellularLocation>
</comment>
<accession>A0AAV8VKZ3</accession>
<comment type="caution">
    <text evidence="7">Lacks conserved residue(s) required for the propagation of feature annotation.</text>
</comment>
<dbReference type="InterPro" id="IPR001627">
    <property type="entry name" value="Semap_dom"/>
</dbReference>
<keyword evidence="5" id="KW-1015">Disulfide bond</keyword>
<keyword evidence="4 8" id="KW-0472">Membrane</keyword>
<sequence>PEWWKNDAEVKINSSTMSSSAFTCLIKVYNVSPLFLVLYLIQISHGWLPDTSTKVINALSKIPSISFKGNSSFPDHFTVLHQDEKTILLGGRNLIYNLSLFDFSERKDSAIIWPSSEANREMCILKGKTKDGDCQNYIRILFYTAPGKMLVCGTNSYKPQCRILQKKNDKIIVEEEMEGIGLCPYDPDNNSTAVYSNGHVFSATVADFSGTDHLIYRQPLRTEISNLMQLNGPNFVSSMAYGDYIYFFFRETAVEYMNCGKVIYSRVARVCKHDKGGPHLSRGRWTTFFKARLNCSVPGEYPFYFDEIQSTSDIVDGKYGGESNMKIVYSALTTPDNAIGGSAICIYQMEDIQSVFNGPFKHQDGINSNWLPVPENKVPASRPGQCVQDSRVLASENIHFIKTHSIMERAVPALNGQPLLIRVSLNYRFTVVTVDPQVPTIGDETFDVVYIGTDDGKVLKIVHIPSSNASKAFVISENEVFSKGTPIKQLKIAPGYGKVVVVTKKEVKLATLNNCANIGRCSDCIELRDPHCAWDPLKIECVSVDTVTSFRYLIQDVRKGNASKCRIQSSDNKHKFSRRGKRISDPLLRLDVDSSDCNEVDGEKIAGCASQSKLTLYTSEYLHIIVAVASLAGLFVGFLCGYLVSRRFHVHAQYPNPPFIEQHNHLDRLTVNQNSFLAPRTKTVNLDVLNVSTDSLPPKKDNLGSMKNLNITNEGTLQKNKENIHLSDMLVFI</sequence>
<feature type="non-terminal residue" evidence="10">
    <location>
        <position position="1"/>
    </location>
</feature>
<evidence type="ECO:0000256" key="4">
    <source>
        <dbReference type="ARBA" id="ARBA00023136"/>
    </source>
</evidence>
<name>A0AAV8VKZ3_9CUCU</name>
<dbReference type="InterPro" id="IPR027231">
    <property type="entry name" value="Semaphorin"/>
</dbReference>
<organism evidence="10 11">
    <name type="scientific">Exocentrus adspersus</name>
    <dbReference type="NCBI Taxonomy" id="1586481"/>
    <lineage>
        <taxon>Eukaryota</taxon>
        <taxon>Metazoa</taxon>
        <taxon>Ecdysozoa</taxon>
        <taxon>Arthropoda</taxon>
        <taxon>Hexapoda</taxon>
        <taxon>Insecta</taxon>
        <taxon>Pterygota</taxon>
        <taxon>Neoptera</taxon>
        <taxon>Endopterygota</taxon>
        <taxon>Coleoptera</taxon>
        <taxon>Polyphaga</taxon>
        <taxon>Cucujiformia</taxon>
        <taxon>Chrysomeloidea</taxon>
        <taxon>Cerambycidae</taxon>
        <taxon>Lamiinae</taxon>
        <taxon>Acanthocinini</taxon>
        <taxon>Exocentrus</taxon>
    </lineage>
</organism>
<keyword evidence="2" id="KW-0221">Differentiation</keyword>
<dbReference type="SMART" id="SM00423">
    <property type="entry name" value="PSI"/>
    <property type="match status" value="1"/>
</dbReference>
<dbReference type="GO" id="GO:0045499">
    <property type="term" value="F:chemorepellent activity"/>
    <property type="evidence" value="ECO:0007669"/>
    <property type="project" value="TreeGrafter"/>
</dbReference>
<reference evidence="10 11" key="1">
    <citation type="journal article" date="2023" name="Insect Mol. Biol.">
        <title>Genome sequencing provides insights into the evolution of gene families encoding plant cell wall-degrading enzymes in longhorned beetles.</title>
        <authorList>
            <person name="Shin N.R."/>
            <person name="Okamura Y."/>
            <person name="Kirsch R."/>
            <person name="Pauchet Y."/>
        </authorList>
    </citation>
    <scope>NUCLEOTIDE SEQUENCE [LARGE SCALE GENOMIC DNA]</scope>
    <source>
        <strain evidence="10">EAD_L_NR</strain>
    </source>
</reference>
<keyword evidence="6" id="KW-0325">Glycoprotein</keyword>
<dbReference type="Pfam" id="PF01437">
    <property type="entry name" value="PSI"/>
    <property type="match status" value="1"/>
</dbReference>
<dbReference type="GO" id="GO:0007411">
    <property type="term" value="P:axon guidance"/>
    <property type="evidence" value="ECO:0007669"/>
    <property type="project" value="TreeGrafter"/>
</dbReference>
<evidence type="ECO:0000313" key="11">
    <source>
        <dbReference type="Proteomes" id="UP001159042"/>
    </source>
</evidence>
<dbReference type="AlphaFoldDB" id="A0AAV8VKZ3"/>
<dbReference type="EMBL" id="JANEYG010000064">
    <property type="protein sequence ID" value="KAJ8914769.1"/>
    <property type="molecule type" value="Genomic_DNA"/>
</dbReference>
<keyword evidence="8" id="KW-1133">Transmembrane helix</keyword>
<evidence type="ECO:0000256" key="8">
    <source>
        <dbReference type="SAM" id="Phobius"/>
    </source>
</evidence>
<dbReference type="Gene3D" id="3.30.1680.10">
    <property type="entry name" value="ligand-binding face of the semaphorins, domain 2"/>
    <property type="match status" value="1"/>
</dbReference>
<feature type="domain" description="Sema" evidence="9">
    <location>
        <begin position="47"/>
        <end position="512"/>
    </location>
</feature>
<evidence type="ECO:0000256" key="7">
    <source>
        <dbReference type="PROSITE-ProRule" id="PRU00352"/>
    </source>
</evidence>
<evidence type="ECO:0000313" key="10">
    <source>
        <dbReference type="EMBL" id="KAJ8914769.1"/>
    </source>
</evidence>
<dbReference type="PANTHER" id="PTHR11036:SF131">
    <property type="entry name" value="MIP07328P"/>
    <property type="match status" value="1"/>
</dbReference>
<feature type="transmembrane region" description="Helical" evidence="8">
    <location>
        <begin position="621"/>
        <end position="644"/>
    </location>
</feature>
<comment type="caution">
    <text evidence="10">The sequence shown here is derived from an EMBL/GenBank/DDBJ whole genome shotgun (WGS) entry which is preliminary data.</text>
</comment>
<dbReference type="InterPro" id="IPR036352">
    <property type="entry name" value="Semap_dom_sf"/>
</dbReference>
<keyword evidence="3" id="KW-0524">Neurogenesis</keyword>
<evidence type="ECO:0000256" key="2">
    <source>
        <dbReference type="ARBA" id="ARBA00022782"/>
    </source>
</evidence>
<dbReference type="SUPFAM" id="SSF101912">
    <property type="entry name" value="Sema domain"/>
    <property type="match status" value="1"/>
</dbReference>
<dbReference type="Proteomes" id="UP001159042">
    <property type="component" value="Unassembled WGS sequence"/>
</dbReference>
<dbReference type="GO" id="GO:0005886">
    <property type="term" value="C:plasma membrane"/>
    <property type="evidence" value="ECO:0007669"/>
    <property type="project" value="TreeGrafter"/>
</dbReference>
<dbReference type="InterPro" id="IPR002165">
    <property type="entry name" value="Plexin_repeat"/>
</dbReference>
<dbReference type="PANTHER" id="PTHR11036">
    <property type="entry name" value="SEMAPHORIN"/>
    <property type="match status" value="1"/>
</dbReference>
<evidence type="ECO:0000256" key="3">
    <source>
        <dbReference type="ARBA" id="ARBA00022902"/>
    </source>
</evidence>
<evidence type="ECO:0000256" key="5">
    <source>
        <dbReference type="ARBA" id="ARBA00023157"/>
    </source>
</evidence>
<dbReference type="Pfam" id="PF01403">
    <property type="entry name" value="Sema"/>
    <property type="match status" value="1"/>
</dbReference>
<evidence type="ECO:0000256" key="6">
    <source>
        <dbReference type="ARBA" id="ARBA00023180"/>
    </source>
</evidence>
<dbReference type="SMART" id="SM00630">
    <property type="entry name" value="Sema"/>
    <property type="match status" value="1"/>
</dbReference>
<keyword evidence="11" id="KW-1185">Reference proteome</keyword>
<dbReference type="Gene3D" id="2.130.10.10">
    <property type="entry name" value="YVTN repeat-like/Quinoprotein amine dehydrogenase"/>
    <property type="match status" value="1"/>
</dbReference>